<sequence>ALNALQSDPSTPIVKKPRNATIQLLNDDVNDIDDNTQNSLYEITESPSRSPLNESFTNNLENLSVGTENASNEENKTMKSILETTKQVLMQNISIIEKQKALEGMITQLANDIKTLRSTHENFKSNMGDRGHEWWQIYVAHSKLYDNS</sequence>
<dbReference type="Proteomes" id="UP000789366">
    <property type="component" value="Unassembled WGS sequence"/>
</dbReference>
<reference evidence="1" key="1">
    <citation type="submission" date="2021-06" db="EMBL/GenBank/DDBJ databases">
        <authorList>
            <person name="Kallberg Y."/>
            <person name="Tangrot J."/>
            <person name="Rosling A."/>
        </authorList>
    </citation>
    <scope>NUCLEOTIDE SEQUENCE</scope>
    <source>
        <strain evidence="1">28 12/20/2015</strain>
    </source>
</reference>
<gene>
    <name evidence="1" type="ORF">SPELUC_LOCUS15909</name>
</gene>
<name>A0ACA9R1J1_9GLOM</name>
<accession>A0ACA9R1J1</accession>
<keyword evidence="2" id="KW-1185">Reference proteome</keyword>
<comment type="caution">
    <text evidence="1">The sequence shown here is derived from an EMBL/GenBank/DDBJ whole genome shotgun (WGS) entry which is preliminary data.</text>
</comment>
<protein>
    <submittedName>
        <fullName evidence="1">14700_t:CDS:1</fullName>
    </submittedName>
</protein>
<organism evidence="1 2">
    <name type="scientific">Cetraspora pellucida</name>
    <dbReference type="NCBI Taxonomy" id="1433469"/>
    <lineage>
        <taxon>Eukaryota</taxon>
        <taxon>Fungi</taxon>
        <taxon>Fungi incertae sedis</taxon>
        <taxon>Mucoromycota</taxon>
        <taxon>Glomeromycotina</taxon>
        <taxon>Glomeromycetes</taxon>
        <taxon>Diversisporales</taxon>
        <taxon>Gigasporaceae</taxon>
        <taxon>Cetraspora</taxon>
    </lineage>
</organism>
<feature type="non-terminal residue" evidence="1">
    <location>
        <position position="1"/>
    </location>
</feature>
<proteinExistence type="predicted"/>
<dbReference type="EMBL" id="CAJVPW010055382">
    <property type="protein sequence ID" value="CAG8773197.1"/>
    <property type="molecule type" value="Genomic_DNA"/>
</dbReference>
<evidence type="ECO:0000313" key="1">
    <source>
        <dbReference type="EMBL" id="CAG8773197.1"/>
    </source>
</evidence>
<evidence type="ECO:0000313" key="2">
    <source>
        <dbReference type="Proteomes" id="UP000789366"/>
    </source>
</evidence>
<feature type="non-terminal residue" evidence="1">
    <location>
        <position position="148"/>
    </location>
</feature>